<feature type="domain" description="RNA polymerase alpha subunit C-terminal" evidence="4">
    <location>
        <begin position="286"/>
        <end position="346"/>
    </location>
</feature>
<dbReference type="PANTHER" id="PTHR44943:SF8">
    <property type="entry name" value="TPR REPEAT-CONTAINING PROTEIN MJ0263"/>
    <property type="match status" value="1"/>
</dbReference>
<dbReference type="Pfam" id="PF03118">
    <property type="entry name" value="RNA_pol_A_CTD"/>
    <property type="match status" value="2"/>
</dbReference>
<dbReference type="InterPro" id="IPR051685">
    <property type="entry name" value="Ycf3/AcsC/BcsC/TPR_MFPF"/>
</dbReference>
<keyword evidence="5" id="KW-0804">Transcription</keyword>
<evidence type="ECO:0000313" key="5">
    <source>
        <dbReference type="EMBL" id="GAA4457327.1"/>
    </source>
</evidence>
<reference evidence="6" key="1">
    <citation type="journal article" date="2019" name="Int. J. Syst. Evol. Microbiol.">
        <title>The Global Catalogue of Microorganisms (GCM) 10K type strain sequencing project: providing services to taxonomists for standard genome sequencing and annotation.</title>
        <authorList>
            <consortium name="The Broad Institute Genomics Platform"/>
            <consortium name="The Broad Institute Genome Sequencing Center for Infectious Disease"/>
            <person name="Wu L."/>
            <person name="Ma J."/>
        </authorList>
    </citation>
    <scope>NUCLEOTIDE SEQUENCE [LARGE SCALE GENOMIC DNA]</scope>
    <source>
        <strain evidence="6">JCM 17759</strain>
    </source>
</reference>
<sequence>MSDIELDVLDLKEMVLANNSFGPSDVAAIRSAITENYGHFGELRDAVNEMETDESLSPAAKTKMGVCLFLLGKFKSALETLQNADGSAMALFYQARALFELSRYDEAIPVYQQAQTSGYNADECNIRIAEAHRYAGRTEKSLEILDNIFGPAEQTSEYMYQRAATVSAVGGRLEEALALYQRAVNTDENHAGALFGLALENDRLGNDAEALKLYERAAKAFPTGIGALINLGLIYEDNNQFDRAQACYRRILESYPDHPQTNLYLKDAAATGNLLYDEEAQRRNDRLAQTLNMPVANFELSVRSRNCLQKMGIDTIGDLTRTSEAELLSSKNFGETSLVEIREMLTSKGLSLGQFAHEKKSNDPPIDTSHMSPDEQALLERPISDLNLSVRARKCMARLQLNSIGELVRKTGDEMLECKNFGVTSLNEVREKLADLGIKLRGD</sequence>
<gene>
    <name evidence="5" type="ORF">GCM10023156_33950</name>
</gene>
<dbReference type="Gene3D" id="1.25.40.10">
    <property type="entry name" value="Tetratricopeptide repeat domain"/>
    <property type="match status" value="2"/>
</dbReference>
<protein>
    <submittedName>
        <fullName evidence="5">DNA-directed RNA polymerase subunit alpha C-terminal domain-containing protein</fullName>
    </submittedName>
</protein>
<dbReference type="RefSeq" id="WP_339943294.1">
    <property type="nucleotide sequence ID" value="NZ_BAABGA010000040.1"/>
</dbReference>
<keyword evidence="2 3" id="KW-0802">TPR repeat</keyword>
<dbReference type="SMART" id="SM00028">
    <property type="entry name" value="TPR"/>
    <property type="match status" value="4"/>
</dbReference>
<proteinExistence type="predicted"/>
<evidence type="ECO:0000256" key="2">
    <source>
        <dbReference type="ARBA" id="ARBA00022803"/>
    </source>
</evidence>
<accession>A0ABP8MZH4</accession>
<comment type="caution">
    <text evidence="5">The sequence shown here is derived from an EMBL/GenBank/DDBJ whole genome shotgun (WGS) entry which is preliminary data.</text>
</comment>
<dbReference type="PANTHER" id="PTHR44943">
    <property type="entry name" value="CELLULOSE SYNTHASE OPERON PROTEIN C"/>
    <property type="match status" value="1"/>
</dbReference>
<dbReference type="Pfam" id="PF12895">
    <property type="entry name" value="ANAPC3"/>
    <property type="match status" value="1"/>
</dbReference>
<organism evidence="5 6">
    <name type="scientific">Novipirellula rosea</name>
    <dbReference type="NCBI Taxonomy" id="1031540"/>
    <lineage>
        <taxon>Bacteria</taxon>
        <taxon>Pseudomonadati</taxon>
        <taxon>Planctomycetota</taxon>
        <taxon>Planctomycetia</taxon>
        <taxon>Pirellulales</taxon>
        <taxon>Pirellulaceae</taxon>
        <taxon>Novipirellula</taxon>
    </lineage>
</organism>
<dbReference type="InterPro" id="IPR011990">
    <property type="entry name" value="TPR-like_helical_dom_sf"/>
</dbReference>
<dbReference type="SUPFAM" id="SSF81901">
    <property type="entry name" value="HCP-like"/>
    <property type="match status" value="1"/>
</dbReference>
<dbReference type="GO" id="GO:0000428">
    <property type="term" value="C:DNA-directed RNA polymerase complex"/>
    <property type="evidence" value="ECO:0007669"/>
    <property type="project" value="UniProtKB-KW"/>
</dbReference>
<keyword evidence="1" id="KW-0677">Repeat</keyword>
<keyword evidence="6" id="KW-1185">Reference proteome</keyword>
<dbReference type="Gene3D" id="1.10.150.20">
    <property type="entry name" value="5' to 3' exonuclease, C-terminal subdomain"/>
    <property type="match status" value="2"/>
</dbReference>
<dbReference type="EMBL" id="BAABGA010000040">
    <property type="protein sequence ID" value="GAA4457327.1"/>
    <property type="molecule type" value="Genomic_DNA"/>
</dbReference>
<dbReference type="SUPFAM" id="SSF47789">
    <property type="entry name" value="C-terminal domain of RNA polymerase alpha subunit"/>
    <property type="match status" value="2"/>
</dbReference>
<feature type="domain" description="RNA polymerase alpha subunit C-terminal" evidence="4">
    <location>
        <begin position="371"/>
        <end position="434"/>
    </location>
</feature>
<dbReference type="InterPro" id="IPR019734">
    <property type="entry name" value="TPR_rpt"/>
</dbReference>
<evidence type="ECO:0000313" key="6">
    <source>
        <dbReference type="Proteomes" id="UP001500840"/>
    </source>
</evidence>
<evidence type="ECO:0000256" key="3">
    <source>
        <dbReference type="PROSITE-ProRule" id="PRU00339"/>
    </source>
</evidence>
<keyword evidence="5" id="KW-0240">DNA-directed RNA polymerase</keyword>
<name>A0ABP8MZH4_9BACT</name>
<evidence type="ECO:0000259" key="4">
    <source>
        <dbReference type="Pfam" id="PF03118"/>
    </source>
</evidence>
<dbReference type="PROSITE" id="PS50005">
    <property type="entry name" value="TPR"/>
    <property type="match status" value="1"/>
</dbReference>
<feature type="repeat" description="TPR" evidence="3">
    <location>
        <begin position="225"/>
        <end position="258"/>
    </location>
</feature>
<dbReference type="Proteomes" id="UP001500840">
    <property type="component" value="Unassembled WGS sequence"/>
</dbReference>
<dbReference type="InterPro" id="IPR011260">
    <property type="entry name" value="RNAP_asu_C"/>
</dbReference>
<evidence type="ECO:0000256" key="1">
    <source>
        <dbReference type="ARBA" id="ARBA00022737"/>
    </source>
</evidence>
<dbReference type="Pfam" id="PF14559">
    <property type="entry name" value="TPR_19"/>
    <property type="match status" value="1"/>
</dbReference>